<dbReference type="SUPFAM" id="SSF55874">
    <property type="entry name" value="ATPase domain of HSP90 chaperone/DNA topoisomerase II/histidine kinase"/>
    <property type="match status" value="1"/>
</dbReference>
<keyword evidence="8" id="KW-0902">Two-component regulatory system</keyword>
<dbReference type="GO" id="GO:0005524">
    <property type="term" value="F:ATP binding"/>
    <property type="evidence" value="ECO:0007669"/>
    <property type="project" value="UniProtKB-KW"/>
</dbReference>
<feature type="domain" description="Signal transduction histidine kinase subgroup 3 dimerisation and phosphoacceptor" evidence="10">
    <location>
        <begin position="202"/>
        <end position="267"/>
    </location>
</feature>
<keyword evidence="4" id="KW-0808">Transferase</keyword>
<dbReference type="Pfam" id="PF07730">
    <property type="entry name" value="HisKA_3"/>
    <property type="match status" value="1"/>
</dbReference>
<evidence type="ECO:0000256" key="3">
    <source>
        <dbReference type="ARBA" id="ARBA00022553"/>
    </source>
</evidence>
<evidence type="ECO:0000313" key="11">
    <source>
        <dbReference type="EMBL" id="MCM6776663.1"/>
    </source>
</evidence>
<dbReference type="PANTHER" id="PTHR24421">
    <property type="entry name" value="NITRATE/NITRITE SENSOR PROTEIN NARX-RELATED"/>
    <property type="match status" value="1"/>
</dbReference>
<evidence type="ECO:0000256" key="2">
    <source>
        <dbReference type="ARBA" id="ARBA00012438"/>
    </source>
</evidence>
<gene>
    <name evidence="11" type="ORF">NDR86_24550</name>
</gene>
<feature type="transmembrane region" description="Helical" evidence="9">
    <location>
        <begin position="160"/>
        <end position="179"/>
    </location>
</feature>
<dbReference type="EC" id="2.7.13.3" evidence="2"/>
<evidence type="ECO:0000256" key="7">
    <source>
        <dbReference type="ARBA" id="ARBA00022840"/>
    </source>
</evidence>
<feature type="transmembrane region" description="Helical" evidence="9">
    <location>
        <begin position="100"/>
        <end position="123"/>
    </location>
</feature>
<evidence type="ECO:0000256" key="1">
    <source>
        <dbReference type="ARBA" id="ARBA00000085"/>
    </source>
</evidence>
<dbReference type="EMBL" id="JAMRXG010000011">
    <property type="protein sequence ID" value="MCM6776663.1"/>
    <property type="molecule type" value="Genomic_DNA"/>
</dbReference>
<dbReference type="InterPro" id="IPR050482">
    <property type="entry name" value="Sensor_HK_TwoCompSys"/>
</dbReference>
<dbReference type="InterPro" id="IPR011712">
    <property type="entry name" value="Sig_transdc_His_kin_sub3_dim/P"/>
</dbReference>
<organism evidence="11 12">
    <name type="scientific">Nocardia pulmonis</name>
    <dbReference type="NCBI Taxonomy" id="2951408"/>
    <lineage>
        <taxon>Bacteria</taxon>
        <taxon>Bacillati</taxon>
        <taxon>Actinomycetota</taxon>
        <taxon>Actinomycetes</taxon>
        <taxon>Mycobacteriales</taxon>
        <taxon>Nocardiaceae</taxon>
        <taxon>Nocardia</taxon>
    </lineage>
</organism>
<accession>A0A9X2IYR5</accession>
<evidence type="ECO:0000256" key="6">
    <source>
        <dbReference type="ARBA" id="ARBA00022777"/>
    </source>
</evidence>
<reference evidence="11" key="1">
    <citation type="submission" date="2022-06" db="EMBL/GenBank/DDBJ databases">
        <title>Novel species in genus nocardia.</title>
        <authorList>
            <person name="Li F."/>
        </authorList>
    </citation>
    <scope>NUCLEOTIDE SEQUENCE</scope>
    <source>
        <strain evidence="11">CDC141</strain>
    </source>
</reference>
<evidence type="ECO:0000313" key="12">
    <source>
        <dbReference type="Proteomes" id="UP001139157"/>
    </source>
</evidence>
<keyword evidence="7" id="KW-0067">ATP-binding</keyword>
<dbReference type="AlphaFoldDB" id="A0A9X2IYR5"/>
<keyword evidence="5" id="KW-0547">Nucleotide-binding</keyword>
<evidence type="ECO:0000256" key="4">
    <source>
        <dbReference type="ARBA" id="ARBA00022679"/>
    </source>
</evidence>
<dbReference type="InterPro" id="IPR036890">
    <property type="entry name" value="HATPase_C_sf"/>
</dbReference>
<feature type="transmembrane region" description="Helical" evidence="9">
    <location>
        <begin position="70"/>
        <end position="88"/>
    </location>
</feature>
<keyword evidence="9" id="KW-0472">Membrane</keyword>
<evidence type="ECO:0000256" key="9">
    <source>
        <dbReference type="SAM" id="Phobius"/>
    </source>
</evidence>
<feature type="transmembrane region" description="Helical" evidence="9">
    <location>
        <begin position="135"/>
        <end position="154"/>
    </location>
</feature>
<dbReference type="Proteomes" id="UP001139157">
    <property type="component" value="Unassembled WGS sequence"/>
</dbReference>
<dbReference type="GO" id="GO:0046983">
    <property type="term" value="F:protein dimerization activity"/>
    <property type="evidence" value="ECO:0007669"/>
    <property type="project" value="InterPro"/>
</dbReference>
<keyword evidence="6 11" id="KW-0418">Kinase</keyword>
<dbReference type="RefSeq" id="WP_251914974.1">
    <property type="nucleotide sequence ID" value="NZ_JAMRXG010000011.1"/>
</dbReference>
<dbReference type="Gene3D" id="3.30.565.10">
    <property type="entry name" value="Histidine kinase-like ATPase, C-terminal domain"/>
    <property type="match status" value="1"/>
</dbReference>
<evidence type="ECO:0000256" key="8">
    <source>
        <dbReference type="ARBA" id="ARBA00023012"/>
    </source>
</evidence>
<dbReference type="GO" id="GO:0016020">
    <property type="term" value="C:membrane"/>
    <property type="evidence" value="ECO:0007669"/>
    <property type="project" value="InterPro"/>
</dbReference>
<keyword evidence="9" id="KW-0812">Transmembrane</keyword>
<protein>
    <recommendedName>
        <fullName evidence="2">histidine kinase</fullName>
        <ecNumber evidence="2">2.7.13.3</ecNumber>
    </recommendedName>
</protein>
<sequence length="414" mass="44662">MRGAPTVFHRGVSRLAELFRDPATALRRHVDELPWDYPPSVVLIADLALVIVSVAATIQRYSYFPTVLPLLAIVLVNVMFPLLAIVGVQPRPIPFCLAGLVAQGLFLTQPVTFDVSPLLLTIIAGEVAAIAPKKVSIPFTVAAILELIGFAVLGPGIDSLPTYLIAIVLGFMVGLMLQYQRRFLHQERENQAILDAREADEERRGIAREVHDVIAHSLSVTLLHLTAARHALETDDDPREAMAALTDAERLGRQAMVDIRRTIALLDKAKSGAPQPGVDDLRALVGEFERAGLQLTYEYDNRAETISPAVSFAVFRITQEALANIAKHAPGEAAHLRVTIAPTVVEITATNNLPSAKSALELRGGMGIAGMRQRAESFGGTLTSGRCETGWRLRASIPLEGGRVVPSAIGSDPP</sequence>
<dbReference type="CDD" id="cd16917">
    <property type="entry name" value="HATPase_UhpB-NarQ-NarX-like"/>
    <property type="match status" value="1"/>
</dbReference>
<comment type="caution">
    <text evidence="11">The sequence shown here is derived from an EMBL/GenBank/DDBJ whole genome shotgun (WGS) entry which is preliminary data.</text>
</comment>
<evidence type="ECO:0000256" key="5">
    <source>
        <dbReference type="ARBA" id="ARBA00022741"/>
    </source>
</evidence>
<keyword evidence="9" id="KW-1133">Transmembrane helix</keyword>
<proteinExistence type="predicted"/>
<feature type="transmembrane region" description="Helical" evidence="9">
    <location>
        <begin position="37"/>
        <end position="58"/>
    </location>
</feature>
<dbReference type="Gene3D" id="1.20.5.1930">
    <property type="match status" value="1"/>
</dbReference>
<evidence type="ECO:0000259" key="10">
    <source>
        <dbReference type="Pfam" id="PF07730"/>
    </source>
</evidence>
<dbReference type="PANTHER" id="PTHR24421:SF10">
    <property type="entry name" value="NITRATE_NITRITE SENSOR PROTEIN NARQ"/>
    <property type="match status" value="1"/>
</dbReference>
<name>A0A9X2IYR5_9NOCA</name>
<keyword evidence="3" id="KW-0597">Phosphoprotein</keyword>
<keyword evidence="12" id="KW-1185">Reference proteome</keyword>
<dbReference type="GO" id="GO:0000155">
    <property type="term" value="F:phosphorelay sensor kinase activity"/>
    <property type="evidence" value="ECO:0007669"/>
    <property type="project" value="InterPro"/>
</dbReference>
<comment type="catalytic activity">
    <reaction evidence="1">
        <text>ATP + protein L-histidine = ADP + protein N-phospho-L-histidine.</text>
        <dbReference type="EC" id="2.7.13.3"/>
    </reaction>
</comment>